<evidence type="ECO:0000313" key="2">
    <source>
        <dbReference type="EMBL" id="HIS75158.1"/>
    </source>
</evidence>
<evidence type="ECO:0000259" key="1">
    <source>
        <dbReference type="PROSITE" id="PS51833"/>
    </source>
</evidence>
<dbReference type="PANTHER" id="PTHR33525:SF3">
    <property type="entry name" value="RIBONUCLEASE Y"/>
    <property type="match status" value="1"/>
</dbReference>
<evidence type="ECO:0000313" key="3">
    <source>
        <dbReference type="Proteomes" id="UP000886865"/>
    </source>
</evidence>
<sequence length="273" mass="30724">MDNNRINPQQYVDEFKDIPPMPNVMVRALEVIKNPQTGIRELANIMSVDQAISTKTLSLVNSAYYGFHQQITSINKALVILGMMKAKNIIMSFALKQMMTAQGSRELWEHSTKCAIASEMLAEEYKVINPDDAFVIGFLHDIGKMLLNAKNPIKYSKVRYIAQQNQADLVEIEDSFFGTNHCVLGALVSKKWQLPVILTNCIRYHHNPVQSSLPGACGIVYIADRLVQPKIPNPILDPKIMDRLDIQISDPLALRESILARASIFLKEMQSPT</sequence>
<dbReference type="Gene3D" id="1.10.3210.10">
    <property type="entry name" value="Hypothetical protein af1432"/>
    <property type="match status" value="1"/>
</dbReference>
<name>A0A9D1JZN1_9BACT</name>
<feature type="domain" description="HDOD" evidence="1">
    <location>
        <begin position="18"/>
        <end position="208"/>
    </location>
</feature>
<dbReference type="InterPro" id="IPR006675">
    <property type="entry name" value="HDIG_dom"/>
</dbReference>
<proteinExistence type="predicted"/>
<dbReference type="PROSITE" id="PS51833">
    <property type="entry name" value="HDOD"/>
    <property type="match status" value="1"/>
</dbReference>
<organism evidence="2 3">
    <name type="scientific">Candidatus Galligastranaerophilus intestinavium</name>
    <dbReference type="NCBI Taxonomy" id="2840836"/>
    <lineage>
        <taxon>Bacteria</taxon>
        <taxon>Candidatus Galligastranaerophilus</taxon>
    </lineage>
</organism>
<dbReference type="SUPFAM" id="SSF109604">
    <property type="entry name" value="HD-domain/PDEase-like"/>
    <property type="match status" value="1"/>
</dbReference>
<dbReference type="AlphaFoldDB" id="A0A9D1JZN1"/>
<reference evidence="2" key="2">
    <citation type="journal article" date="2021" name="PeerJ">
        <title>Extensive microbial diversity within the chicken gut microbiome revealed by metagenomics and culture.</title>
        <authorList>
            <person name="Gilroy R."/>
            <person name="Ravi A."/>
            <person name="Getino M."/>
            <person name="Pursley I."/>
            <person name="Horton D.L."/>
            <person name="Alikhan N.F."/>
            <person name="Baker D."/>
            <person name="Gharbi K."/>
            <person name="Hall N."/>
            <person name="Watson M."/>
            <person name="Adriaenssens E.M."/>
            <person name="Foster-Nyarko E."/>
            <person name="Jarju S."/>
            <person name="Secka A."/>
            <person name="Antonio M."/>
            <person name="Oren A."/>
            <person name="Chaudhuri R.R."/>
            <person name="La Ragione R."/>
            <person name="Hildebrand F."/>
            <person name="Pallen M.J."/>
        </authorList>
    </citation>
    <scope>NUCLEOTIDE SEQUENCE</scope>
    <source>
        <strain evidence="2">CHK152-2871</strain>
    </source>
</reference>
<comment type="caution">
    <text evidence="2">The sequence shown here is derived from an EMBL/GenBank/DDBJ whole genome shotgun (WGS) entry which is preliminary data.</text>
</comment>
<dbReference type="PANTHER" id="PTHR33525">
    <property type="match status" value="1"/>
</dbReference>
<dbReference type="EMBL" id="DVJQ01000076">
    <property type="protein sequence ID" value="HIS75158.1"/>
    <property type="molecule type" value="Genomic_DNA"/>
</dbReference>
<gene>
    <name evidence="2" type="ORF">IAA86_09100</name>
</gene>
<dbReference type="Pfam" id="PF08668">
    <property type="entry name" value="HDOD"/>
    <property type="match status" value="1"/>
</dbReference>
<reference evidence="2" key="1">
    <citation type="submission" date="2020-10" db="EMBL/GenBank/DDBJ databases">
        <authorList>
            <person name="Gilroy R."/>
        </authorList>
    </citation>
    <scope>NUCLEOTIDE SEQUENCE</scope>
    <source>
        <strain evidence="2">CHK152-2871</strain>
    </source>
</reference>
<dbReference type="Proteomes" id="UP000886865">
    <property type="component" value="Unassembled WGS sequence"/>
</dbReference>
<accession>A0A9D1JZN1</accession>
<dbReference type="InterPro" id="IPR013976">
    <property type="entry name" value="HDOD"/>
</dbReference>
<dbReference type="NCBIfam" id="TIGR00277">
    <property type="entry name" value="HDIG"/>
    <property type="match status" value="1"/>
</dbReference>
<dbReference type="InterPro" id="IPR052340">
    <property type="entry name" value="RNase_Y/CdgJ"/>
</dbReference>
<protein>
    <submittedName>
        <fullName evidence="2">HDOD domain-containing protein</fullName>
    </submittedName>
</protein>